<dbReference type="GO" id="GO:0003677">
    <property type="term" value="F:DNA binding"/>
    <property type="evidence" value="ECO:0007669"/>
    <property type="project" value="UniProtKB-KW"/>
</dbReference>
<evidence type="ECO:0000256" key="3">
    <source>
        <dbReference type="SAM" id="MobiDB-lite"/>
    </source>
</evidence>
<dbReference type="GeneID" id="46984126"/>
<proteinExistence type="inferred from homology"/>
<dbReference type="OrthoDB" id="9799835at2"/>
<accession>A0A0G8ML37</accession>
<evidence type="ECO:0000256" key="1">
    <source>
        <dbReference type="ARBA" id="ARBA00010529"/>
    </source>
</evidence>
<geneLocation type="plasmid" evidence="4">
    <name>CFBP8129_p211</name>
</geneLocation>
<dbReference type="GO" id="GO:0030527">
    <property type="term" value="F:structural constituent of chromatin"/>
    <property type="evidence" value="ECO:0007669"/>
    <property type="project" value="InterPro"/>
</dbReference>
<dbReference type="InterPro" id="IPR010992">
    <property type="entry name" value="IHF-like_DNA-bd_dom_sf"/>
</dbReference>
<dbReference type="EMBL" id="LR828254">
    <property type="protein sequence ID" value="CAD0362464.1"/>
    <property type="molecule type" value="Genomic_DNA"/>
</dbReference>
<comment type="similarity">
    <text evidence="1">Belongs to the bacterial histone-like protein family.</text>
</comment>
<sequence length="92" mass="10217">MNRKDLVELLAHELDLPKHKTTRLVAMLFEAIVAQLGKGREVNISGFGVFGSEPVTIHAASTRRLAPSLQSTHTIRRPTFRPSDGLTRKLSK</sequence>
<evidence type="ECO:0000313" key="4">
    <source>
        <dbReference type="EMBL" id="CAD0362468.1"/>
    </source>
</evidence>
<protein>
    <submittedName>
        <fullName evidence="4">Integration host factor subunit alpha</fullName>
    </submittedName>
</protein>
<organism evidence="4">
    <name type="scientific">Xanthomonas hortorum pv. gardneri</name>
    <dbReference type="NCBI Taxonomy" id="2754056"/>
    <lineage>
        <taxon>Bacteria</taxon>
        <taxon>Pseudomonadati</taxon>
        <taxon>Pseudomonadota</taxon>
        <taxon>Gammaproteobacteria</taxon>
        <taxon>Lysobacterales</taxon>
        <taxon>Lysobacteraceae</taxon>
        <taxon>Xanthomonas</taxon>
    </lineage>
</organism>
<feature type="region of interest" description="Disordered" evidence="3">
    <location>
        <begin position="68"/>
        <end position="92"/>
    </location>
</feature>
<dbReference type="SUPFAM" id="SSF47729">
    <property type="entry name" value="IHF-like DNA-binding proteins"/>
    <property type="match status" value="1"/>
</dbReference>
<name>A0A0G8ML37_9XANT</name>
<evidence type="ECO:0000256" key="2">
    <source>
        <dbReference type="ARBA" id="ARBA00023125"/>
    </source>
</evidence>
<keyword evidence="2" id="KW-0238">DNA-binding</keyword>
<reference evidence="4" key="1">
    <citation type="submission" date="2020-07" db="EMBL/GenBank/DDBJ databases">
        <authorList>
            <person name="Pothier F. J."/>
        </authorList>
    </citation>
    <scope>NUCLEOTIDE SEQUENCE [LARGE SCALE GENOMIC DNA]</scope>
    <source>
        <plasmid evidence="4">CFBP8129_p211</plasmid>
    </source>
</reference>
<dbReference type="EMBL" id="LR828254">
    <property type="protein sequence ID" value="CAD0362468.1"/>
    <property type="molecule type" value="Genomic_DNA"/>
</dbReference>
<dbReference type="Pfam" id="PF00216">
    <property type="entry name" value="Bac_DNA_binding"/>
    <property type="match status" value="1"/>
</dbReference>
<dbReference type="Gene3D" id="4.10.520.10">
    <property type="entry name" value="IHF-like DNA-binding proteins"/>
    <property type="match status" value="1"/>
</dbReference>
<keyword evidence="4" id="KW-0614">Plasmid</keyword>
<dbReference type="RefSeq" id="WP_005989584.1">
    <property type="nucleotide sequence ID" value="NZ_CP018729.1"/>
</dbReference>
<dbReference type="InterPro" id="IPR000119">
    <property type="entry name" value="Hist_DNA-bd"/>
</dbReference>
<gene>
    <name evidence="4" type="primary">ihfA</name>
    <name evidence="4" type="ORF">CFBP8129_45490</name>
</gene>
<dbReference type="AlphaFoldDB" id="A0A0G8ML37"/>